<reference evidence="2 3" key="1">
    <citation type="journal article" date="2016" name="Nat. Commun.">
        <title>Thousands of microbial genomes shed light on interconnected biogeochemical processes in an aquifer system.</title>
        <authorList>
            <person name="Anantharaman K."/>
            <person name="Brown C.T."/>
            <person name="Hug L.A."/>
            <person name="Sharon I."/>
            <person name="Castelle C.J."/>
            <person name="Probst A.J."/>
            <person name="Thomas B.C."/>
            <person name="Singh A."/>
            <person name="Wilkins M.J."/>
            <person name="Karaoz U."/>
            <person name="Brodie E.L."/>
            <person name="Williams K.H."/>
            <person name="Hubbard S.S."/>
            <person name="Banfield J.F."/>
        </authorList>
    </citation>
    <scope>NUCLEOTIDE SEQUENCE [LARGE SCALE GENOMIC DNA]</scope>
</reference>
<keyword evidence="1" id="KW-0472">Membrane</keyword>
<feature type="transmembrane region" description="Helical" evidence="1">
    <location>
        <begin position="346"/>
        <end position="364"/>
    </location>
</feature>
<evidence type="ECO:0000313" key="2">
    <source>
        <dbReference type="EMBL" id="OGG12831.1"/>
    </source>
</evidence>
<feature type="transmembrane region" description="Helical" evidence="1">
    <location>
        <begin position="294"/>
        <end position="314"/>
    </location>
</feature>
<feature type="transmembrane region" description="Helical" evidence="1">
    <location>
        <begin position="213"/>
        <end position="233"/>
    </location>
</feature>
<feature type="transmembrane region" description="Helical" evidence="1">
    <location>
        <begin position="85"/>
        <end position="106"/>
    </location>
</feature>
<name>A0A1F5ZKA4_9BACT</name>
<sequence>MKEKTKKLFRKIFLHRYQLLILGVILFTFLVNAFHTQFPDEFDNIFGGFLINQGKLPYTGFFTHHNPGAYYFASLITLFTGRSFVQFRIVFALVLSSFYAFSYFFLKERLKEKSLDHFLVYGLIIGLGSTYWWGQMLLSETLVGYMLVPVFLLIIEKAFSKIPFDLKDLVFISVLTFLSLFVSLTYIYLVPVIIGVSLYLYFKDQKKVAFRHIVKPAAIFALPYVLFLLYLVISGSYKEFYFASVTYNVKYYIYNFPQVAGTYSRNPIRYAVSIARTNINQLFSLLTQVKNFNFSYPLNISLGIGITGLFIYLLLKRKFTLFILVLGMFLYTNARSDPLDVHETDFHSTVYIMCASALSLFLLHKIKEELNVVQKRFSDTLILSSVFLTVGIYWVFNFYFLGNQFIDKAYGKFMGRDPLIYDRAQTAQTLNKLVSESEYYWIGPFELQELLYINGKVASRYFWYLPASSRDEKIRTELISDFEKNKPKVIVYKKWWANFGVQPEDFNGIIVNYLDKNYFQISDLKKEGLNIHVKVGKELNFDFENEYFFDKSRKDEIVREMLDKGLIEEI</sequence>
<feature type="transmembrane region" description="Helical" evidence="1">
    <location>
        <begin position="118"/>
        <end position="134"/>
    </location>
</feature>
<gene>
    <name evidence="2" type="ORF">A3D77_07280</name>
</gene>
<feature type="transmembrane region" description="Helical" evidence="1">
    <location>
        <begin position="376"/>
        <end position="396"/>
    </location>
</feature>
<feature type="transmembrane region" description="Helical" evidence="1">
    <location>
        <begin position="319"/>
        <end position="334"/>
    </location>
</feature>
<dbReference type="EMBL" id="MFJL01000041">
    <property type="protein sequence ID" value="OGG12831.1"/>
    <property type="molecule type" value="Genomic_DNA"/>
</dbReference>
<accession>A0A1F5ZKA4</accession>
<evidence type="ECO:0000313" key="3">
    <source>
        <dbReference type="Proteomes" id="UP000176923"/>
    </source>
</evidence>
<comment type="caution">
    <text evidence="2">The sequence shown here is derived from an EMBL/GenBank/DDBJ whole genome shotgun (WGS) entry which is preliminary data.</text>
</comment>
<feature type="transmembrane region" description="Helical" evidence="1">
    <location>
        <begin position="169"/>
        <end position="201"/>
    </location>
</feature>
<dbReference type="STRING" id="1798382.A3D77_07280"/>
<keyword evidence="1" id="KW-0812">Transmembrane</keyword>
<evidence type="ECO:0000256" key="1">
    <source>
        <dbReference type="SAM" id="Phobius"/>
    </source>
</evidence>
<keyword evidence="1" id="KW-1133">Transmembrane helix</keyword>
<proteinExistence type="predicted"/>
<organism evidence="2 3">
    <name type="scientific">Candidatus Gottesmanbacteria bacterium RIFCSPHIGHO2_02_FULL_39_11</name>
    <dbReference type="NCBI Taxonomy" id="1798382"/>
    <lineage>
        <taxon>Bacteria</taxon>
        <taxon>Candidatus Gottesmaniibacteriota</taxon>
    </lineage>
</organism>
<dbReference type="Proteomes" id="UP000176923">
    <property type="component" value="Unassembled WGS sequence"/>
</dbReference>
<dbReference type="AlphaFoldDB" id="A0A1F5ZKA4"/>
<evidence type="ECO:0008006" key="4">
    <source>
        <dbReference type="Google" id="ProtNLM"/>
    </source>
</evidence>
<protein>
    <recommendedName>
        <fullName evidence="4">Glycosyltransferase RgtA/B/C/D-like domain-containing protein</fullName>
    </recommendedName>
</protein>